<evidence type="ECO:0000313" key="2">
    <source>
        <dbReference type="EMBL" id="KAF9578912.1"/>
    </source>
</evidence>
<evidence type="ECO:0000256" key="1">
    <source>
        <dbReference type="SAM" id="MobiDB-lite"/>
    </source>
</evidence>
<accession>A0A9P6FPA6</accession>
<gene>
    <name evidence="2" type="ORF">BGW38_005063</name>
</gene>
<feature type="compositionally biased region" description="Basic residues" evidence="1">
    <location>
        <begin position="62"/>
        <end position="76"/>
    </location>
</feature>
<feature type="compositionally biased region" description="Low complexity" evidence="1">
    <location>
        <begin position="562"/>
        <end position="575"/>
    </location>
</feature>
<dbReference type="Gene3D" id="3.80.10.10">
    <property type="entry name" value="Ribonuclease Inhibitor"/>
    <property type="match status" value="1"/>
</dbReference>
<sequence>MMTLHEDDIEERFAEECQLLDDHYDSVLHQDDSDESDEVDDDPRDANHGFEDDYDIPLTPRAARKARTSRKRKPKRGTPSLPASRLIDNPRPISFPLEVLELFCQYLPQATLRCVTSLVCRAWKLASDRHIRRVGIWKAVNNDFQRAIVDKMHTLDTLECWHQVDPENHRLPFYPAINSLLWTDFTKEILQSFEPIPDERRDQTSIGQDFRDPIQSCLLHSIKELSIQGRYLLYNTHLQALIPGFRFLETLKVSILGRHMSIPLFTLLNSSPNLRHVQFESAHYINVSFTAGDKMDSIVELSQPVINPETAHFPVKPPEILPPVVYPEQYRLEVFEASFVSTKPRIFERLFSTCPNLKTFKGSSIQYHLYYPITEEENEQRLAKHAKRHCPKLKWYTHLIKPGPTDLVDFKHLNLLKEHFPDITQLSLYCDYSSQYHIIHYFSPEFLRQITTLEISPCTHTVQSGYLERFLNAMPKLCHLYALRIPYKVPPEPLIFPYYHWASWQLRTVELDLQHSDAYVRVFDYISRRCPKLESAVFKIYALHIGQRMHGPQTKKVLKYASPSASTTSTHPPGSRTIVNSMRTAIERVEPRRFDNSLLALKSLKWLETLKIYSNTQDGVILVSDFEFMRRVEDRPIIDPPASSDLASTTQGGENKTSSPTTDKAEETWCPKLQAFHYYYGGYATWWSADRLLPRIQEIRPGVEIRIQNRSFA</sequence>
<feature type="compositionally biased region" description="Acidic residues" evidence="1">
    <location>
        <begin position="32"/>
        <end position="43"/>
    </location>
</feature>
<dbReference type="InterPro" id="IPR032675">
    <property type="entry name" value="LRR_dom_sf"/>
</dbReference>
<dbReference type="SUPFAM" id="SSF52047">
    <property type="entry name" value="RNI-like"/>
    <property type="match status" value="1"/>
</dbReference>
<keyword evidence="3" id="KW-1185">Reference proteome</keyword>
<organism evidence="2 3">
    <name type="scientific">Lunasporangiospora selenospora</name>
    <dbReference type="NCBI Taxonomy" id="979761"/>
    <lineage>
        <taxon>Eukaryota</taxon>
        <taxon>Fungi</taxon>
        <taxon>Fungi incertae sedis</taxon>
        <taxon>Mucoromycota</taxon>
        <taxon>Mortierellomycotina</taxon>
        <taxon>Mortierellomycetes</taxon>
        <taxon>Mortierellales</taxon>
        <taxon>Mortierellaceae</taxon>
        <taxon>Lunasporangiospora</taxon>
    </lineage>
</organism>
<protein>
    <recommendedName>
        <fullName evidence="4">F-box domain-containing protein</fullName>
    </recommendedName>
</protein>
<name>A0A9P6FPA6_9FUNG</name>
<evidence type="ECO:0000313" key="3">
    <source>
        <dbReference type="Proteomes" id="UP000780801"/>
    </source>
</evidence>
<feature type="compositionally biased region" description="Polar residues" evidence="1">
    <location>
        <begin position="645"/>
        <end position="662"/>
    </location>
</feature>
<feature type="region of interest" description="Disordered" evidence="1">
    <location>
        <begin position="24"/>
        <end position="87"/>
    </location>
</feature>
<dbReference type="AlphaFoldDB" id="A0A9P6FPA6"/>
<feature type="region of interest" description="Disordered" evidence="1">
    <location>
        <begin position="637"/>
        <end position="665"/>
    </location>
</feature>
<feature type="region of interest" description="Disordered" evidence="1">
    <location>
        <begin position="558"/>
        <end position="577"/>
    </location>
</feature>
<dbReference type="EMBL" id="JAABOA010003207">
    <property type="protein sequence ID" value="KAF9578912.1"/>
    <property type="molecule type" value="Genomic_DNA"/>
</dbReference>
<comment type="caution">
    <text evidence="2">The sequence shown here is derived from an EMBL/GenBank/DDBJ whole genome shotgun (WGS) entry which is preliminary data.</text>
</comment>
<dbReference type="OrthoDB" id="2397486at2759"/>
<proteinExistence type="predicted"/>
<dbReference type="Proteomes" id="UP000780801">
    <property type="component" value="Unassembled WGS sequence"/>
</dbReference>
<evidence type="ECO:0008006" key="4">
    <source>
        <dbReference type="Google" id="ProtNLM"/>
    </source>
</evidence>
<reference evidence="2" key="1">
    <citation type="journal article" date="2020" name="Fungal Divers.">
        <title>Resolving the Mortierellaceae phylogeny through synthesis of multi-gene phylogenetics and phylogenomics.</title>
        <authorList>
            <person name="Vandepol N."/>
            <person name="Liber J."/>
            <person name="Desiro A."/>
            <person name="Na H."/>
            <person name="Kennedy M."/>
            <person name="Barry K."/>
            <person name="Grigoriev I.V."/>
            <person name="Miller A.N."/>
            <person name="O'Donnell K."/>
            <person name="Stajich J.E."/>
            <person name="Bonito G."/>
        </authorList>
    </citation>
    <scope>NUCLEOTIDE SEQUENCE</scope>
    <source>
        <strain evidence="2">KOD1015</strain>
    </source>
</reference>